<reference evidence="3 4" key="1">
    <citation type="journal article" date="2017" name="Int. J. Parasitol.">
        <title>The genome of the protozoan parasite Cystoisospora suis and a reverse vaccinology approach to identify vaccine candidates.</title>
        <authorList>
            <person name="Palmieri N."/>
            <person name="Shrestha A."/>
            <person name="Ruttkowski B."/>
            <person name="Beck T."/>
            <person name="Vogl C."/>
            <person name="Tomley F."/>
            <person name="Blake D.P."/>
            <person name="Joachim A."/>
        </authorList>
    </citation>
    <scope>NUCLEOTIDE SEQUENCE [LARGE SCALE GENOMIC DNA]</scope>
    <source>
        <strain evidence="3 4">Wien I</strain>
    </source>
</reference>
<proteinExistence type="predicted"/>
<protein>
    <recommendedName>
        <fullName evidence="5">Transmembrane protein</fullName>
    </recommendedName>
</protein>
<dbReference type="AlphaFoldDB" id="A0A2C6KPD6"/>
<organism evidence="3 4">
    <name type="scientific">Cystoisospora suis</name>
    <dbReference type="NCBI Taxonomy" id="483139"/>
    <lineage>
        <taxon>Eukaryota</taxon>
        <taxon>Sar</taxon>
        <taxon>Alveolata</taxon>
        <taxon>Apicomplexa</taxon>
        <taxon>Conoidasida</taxon>
        <taxon>Coccidia</taxon>
        <taxon>Eucoccidiorida</taxon>
        <taxon>Eimeriorina</taxon>
        <taxon>Sarcocystidae</taxon>
        <taxon>Cystoisospora</taxon>
    </lineage>
</organism>
<feature type="compositionally biased region" description="Basic residues" evidence="1">
    <location>
        <begin position="79"/>
        <end position="91"/>
    </location>
</feature>
<evidence type="ECO:0000256" key="2">
    <source>
        <dbReference type="SAM" id="SignalP"/>
    </source>
</evidence>
<accession>A0A2C6KPD6</accession>
<feature type="compositionally biased region" description="Polar residues" evidence="1">
    <location>
        <begin position="48"/>
        <end position="60"/>
    </location>
</feature>
<feature type="chain" id="PRO_5013107097" description="Transmembrane protein" evidence="2">
    <location>
        <begin position="22"/>
        <end position="360"/>
    </location>
</feature>
<keyword evidence="4" id="KW-1185">Reference proteome</keyword>
<name>A0A2C6KPD6_9APIC</name>
<dbReference type="GeneID" id="94431054"/>
<evidence type="ECO:0000256" key="1">
    <source>
        <dbReference type="SAM" id="MobiDB-lite"/>
    </source>
</evidence>
<dbReference type="VEuPathDB" id="ToxoDB:CSUI_007698"/>
<feature type="compositionally biased region" description="Basic and acidic residues" evidence="1">
    <location>
        <begin position="61"/>
        <end position="78"/>
    </location>
</feature>
<feature type="signal peptide" evidence="2">
    <location>
        <begin position="1"/>
        <end position="21"/>
    </location>
</feature>
<evidence type="ECO:0008006" key="5">
    <source>
        <dbReference type="Google" id="ProtNLM"/>
    </source>
</evidence>
<sequence length="360" mass="39797">MRTNTVVLLETAALFVATVNSTSVSQWLLPVLASAGIGSEASYSSLNQVHSETPVQNSETFRGEDVLDGEERQQSDKLRTRKKRLGSSPRTKLHRANSQLLLSLKLLTAVLVLWRVANVFLLCMSGEGHSEHEAATAAPNSKSLYAGRHEDDASPRICRGFGLVSPEDKEALGEVSSERRKGGIPVQLVDALKSLTKWESTTPGIIIALAAVALASTMATANAAAIHHPVEAKAPAPKEVNDSGKPHVMLTFTGWVWCPHLKPNVCYVDFTHTNLFYFFFRDPPVEHKKHLWRKNDYFSVTLYLSQKDVKTLTDIGIEDLNALLSRWAGEVPGDRGLYQWKFNVMQEQQRQGQVAKLTPS</sequence>
<dbReference type="RefSeq" id="XP_067920184.1">
    <property type="nucleotide sequence ID" value="XM_068067843.1"/>
</dbReference>
<feature type="region of interest" description="Disordered" evidence="1">
    <location>
        <begin position="48"/>
        <end position="91"/>
    </location>
</feature>
<dbReference type="EMBL" id="MIGC01004119">
    <property type="protein sequence ID" value="PHJ18478.1"/>
    <property type="molecule type" value="Genomic_DNA"/>
</dbReference>
<dbReference type="Proteomes" id="UP000221165">
    <property type="component" value="Unassembled WGS sequence"/>
</dbReference>
<evidence type="ECO:0000313" key="3">
    <source>
        <dbReference type="EMBL" id="PHJ18478.1"/>
    </source>
</evidence>
<comment type="caution">
    <text evidence="3">The sequence shown here is derived from an EMBL/GenBank/DDBJ whole genome shotgun (WGS) entry which is preliminary data.</text>
</comment>
<evidence type="ECO:0000313" key="4">
    <source>
        <dbReference type="Proteomes" id="UP000221165"/>
    </source>
</evidence>
<gene>
    <name evidence="3" type="ORF">CSUI_007698</name>
</gene>
<keyword evidence="2" id="KW-0732">Signal</keyword>